<dbReference type="Pfam" id="PF05033">
    <property type="entry name" value="Pre-SET"/>
    <property type="match status" value="1"/>
</dbReference>
<dbReference type="PANTHER" id="PTHR46223">
    <property type="entry name" value="HISTONE-LYSINE N-METHYLTRANSFERASE SUV39H"/>
    <property type="match status" value="1"/>
</dbReference>
<organism evidence="12 13">
    <name type="scientific">Aureobasidium melanogenum</name>
    <name type="common">Aureobasidium pullulans var. melanogenum</name>
    <dbReference type="NCBI Taxonomy" id="46634"/>
    <lineage>
        <taxon>Eukaryota</taxon>
        <taxon>Fungi</taxon>
        <taxon>Dikarya</taxon>
        <taxon>Ascomycota</taxon>
        <taxon>Pezizomycotina</taxon>
        <taxon>Dothideomycetes</taxon>
        <taxon>Dothideomycetidae</taxon>
        <taxon>Dothideales</taxon>
        <taxon>Saccotheciaceae</taxon>
        <taxon>Aureobasidium</taxon>
    </lineage>
</organism>
<gene>
    <name evidence="12" type="ORF">KCV03_g9411</name>
</gene>
<dbReference type="PROSITE" id="PS50867">
    <property type="entry name" value="PRE_SET"/>
    <property type="match status" value="1"/>
</dbReference>
<keyword evidence="6" id="KW-0479">Metal-binding</keyword>
<dbReference type="InterPro" id="IPR050973">
    <property type="entry name" value="H3K9_Histone-Lys_N-MTase"/>
</dbReference>
<reference evidence="12" key="2">
    <citation type="submission" date="2021-08" db="EMBL/GenBank/DDBJ databases">
        <authorList>
            <person name="Gostincar C."/>
            <person name="Sun X."/>
            <person name="Song Z."/>
            <person name="Gunde-Cimerman N."/>
        </authorList>
    </citation>
    <scope>NUCLEOTIDE SEQUENCE</scope>
    <source>
        <strain evidence="12">EXF-8016</strain>
    </source>
</reference>
<dbReference type="EMBL" id="JAHFYH010000119">
    <property type="protein sequence ID" value="KAH0212291.1"/>
    <property type="molecule type" value="Genomic_DNA"/>
</dbReference>
<accession>A0A9P8G889</accession>
<keyword evidence="3" id="KW-0489">Methyltransferase</keyword>
<feature type="non-terminal residue" evidence="12">
    <location>
        <position position="1"/>
    </location>
</feature>
<evidence type="ECO:0000256" key="2">
    <source>
        <dbReference type="ARBA" id="ARBA00022454"/>
    </source>
</evidence>
<dbReference type="PROSITE" id="PS50280">
    <property type="entry name" value="SET"/>
    <property type="match status" value="1"/>
</dbReference>
<evidence type="ECO:0000256" key="7">
    <source>
        <dbReference type="ARBA" id="ARBA00022833"/>
    </source>
</evidence>
<evidence type="ECO:0000256" key="6">
    <source>
        <dbReference type="ARBA" id="ARBA00022723"/>
    </source>
</evidence>
<evidence type="ECO:0000256" key="4">
    <source>
        <dbReference type="ARBA" id="ARBA00022679"/>
    </source>
</evidence>
<evidence type="ECO:0000313" key="12">
    <source>
        <dbReference type="EMBL" id="KAH0212291.1"/>
    </source>
</evidence>
<protein>
    <submittedName>
        <fullName evidence="12">SET domain-containing protein</fullName>
    </submittedName>
</protein>
<comment type="caution">
    <text evidence="12">The sequence shown here is derived from an EMBL/GenBank/DDBJ whole genome shotgun (WGS) entry which is preliminary data.</text>
</comment>
<feature type="compositionally biased region" description="Low complexity" evidence="8">
    <location>
        <begin position="102"/>
        <end position="117"/>
    </location>
</feature>
<dbReference type="PROSITE" id="PS50868">
    <property type="entry name" value="POST_SET"/>
    <property type="match status" value="1"/>
</dbReference>
<proteinExistence type="predicted"/>
<dbReference type="InterPro" id="IPR001214">
    <property type="entry name" value="SET_dom"/>
</dbReference>
<dbReference type="GO" id="GO:0042054">
    <property type="term" value="F:histone methyltransferase activity"/>
    <property type="evidence" value="ECO:0007669"/>
    <property type="project" value="InterPro"/>
</dbReference>
<evidence type="ECO:0000256" key="1">
    <source>
        <dbReference type="ARBA" id="ARBA00004286"/>
    </source>
</evidence>
<dbReference type="SUPFAM" id="SSF82199">
    <property type="entry name" value="SET domain"/>
    <property type="match status" value="1"/>
</dbReference>
<evidence type="ECO:0000256" key="8">
    <source>
        <dbReference type="SAM" id="MobiDB-lite"/>
    </source>
</evidence>
<dbReference type="GO" id="GO:0005694">
    <property type="term" value="C:chromosome"/>
    <property type="evidence" value="ECO:0007669"/>
    <property type="project" value="UniProtKB-SubCell"/>
</dbReference>
<evidence type="ECO:0000259" key="11">
    <source>
        <dbReference type="PROSITE" id="PS50868"/>
    </source>
</evidence>
<keyword evidence="7" id="KW-0862">Zinc</keyword>
<dbReference type="InterPro" id="IPR007728">
    <property type="entry name" value="Pre-SET_dom"/>
</dbReference>
<feature type="region of interest" description="Disordered" evidence="8">
    <location>
        <begin position="87"/>
        <end position="118"/>
    </location>
</feature>
<dbReference type="PANTHER" id="PTHR46223:SF3">
    <property type="entry name" value="HISTONE-LYSINE N-METHYLTRANSFERASE SET-23"/>
    <property type="match status" value="1"/>
</dbReference>
<feature type="domain" description="Post-SET" evidence="11">
    <location>
        <begin position="495"/>
        <end position="511"/>
    </location>
</feature>
<evidence type="ECO:0000259" key="10">
    <source>
        <dbReference type="PROSITE" id="PS50867"/>
    </source>
</evidence>
<keyword evidence="2" id="KW-0158">Chromosome</keyword>
<dbReference type="InterPro" id="IPR003616">
    <property type="entry name" value="Post-SET_dom"/>
</dbReference>
<keyword evidence="5" id="KW-0949">S-adenosyl-L-methionine</keyword>
<evidence type="ECO:0000256" key="3">
    <source>
        <dbReference type="ARBA" id="ARBA00022603"/>
    </source>
</evidence>
<evidence type="ECO:0000256" key="5">
    <source>
        <dbReference type="ARBA" id="ARBA00022691"/>
    </source>
</evidence>
<dbReference type="GO" id="GO:0032259">
    <property type="term" value="P:methylation"/>
    <property type="evidence" value="ECO:0007669"/>
    <property type="project" value="UniProtKB-KW"/>
</dbReference>
<dbReference type="SMART" id="SM00468">
    <property type="entry name" value="PreSET"/>
    <property type="match status" value="1"/>
</dbReference>
<evidence type="ECO:0000313" key="13">
    <source>
        <dbReference type="Proteomes" id="UP000767238"/>
    </source>
</evidence>
<keyword evidence="4" id="KW-0808">Transferase</keyword>
<feature type="domain" description="SET" evidence="9">
    <location>
        <begin position="341"/>
        <end position="475"/>
    </location>
</feature>
<dbReference type="GO" id="GO:0008270">
    <property type="term" value="F:zinc ion binding"/>
    <property type="evidence" value="ECO:0007669"/>
    <property type="project" value="InterPro"/>
</dbReference>
<feature type="domain" description="Pre-SET" evidence="10">
    <location>
        <begin position="231"/>
        <end position="338"/>
    </location>
</feature>
<dbReference type="SMART" id="SM00508">
    <property type="entry name" value="PostSET"/>
    <property type="match status" value="1"/>
</dbReference>
<dbReference type="Pfam" id="PF00856">
    <property type="entry name" value="SET"/>
    <property type="match status" value="1"/>
</dbReference>
<dbReference type="GO" id="GO:0005634">
    <property type="term" value="C:nucleus"/>
    <property type="evidence" value="ECO:0007669"/>
    <property type="project" value="InterPro"/>
</dbReference>
<comment type="subcellular location">
    <subcellularLocation>
        <location evidence="1">Chromosome</location>
    </subcellularLocation>
</comment>
<dbReference type="SMART" id="SM00317">
    <property type="entry name" value="SET"/>
    <property type="match status" value="1"/>
</dbReference>
<reference evidence="12" key="1">
    <citation type="journal article" date="2021" name="J Fungi (Basel)">
        <title>Virulence traits and population genomics of the black yeast Aureobasidium melanogenum.</title>
        <authorList>
            <person name="Cernosa A."/>
            <person name="Sun X."/>
            <person name="Gostincar C."/>
            <person name="Fang C."/>
            <person name="Gunde-Cimerman N."/>
            <person name="Song Z."/>
        </authorList>
    </citation>
    <scope>NUCLEOTIDE SEQUENCE</scope>
    <source>
        <strain evidence="12">EXF-8016</strain>
    </source>
</reference>
<dbReference type="Proteomes" id="UP000767238">
    <property type="component" value="Unassembled WGS sequence"/>
</dbReference>
<dbReference type="AlphaFoldDB" id="A0A9P8G889"/>
<sequence length="512" mass="56980">MPRALAAKNLIKKSLVDEICAHCVDEAGLEQYLIRWKHEVPSQAVLSWHYLEDLASIADSLQTYINNFVSSIKSGYGNGSLQLPPAEVSSLKRKSPHDENSSTRASSFDTSTSTSSTIPIRSPKLEVWNGVLLKKSGDIYPHPMTSGVERIDATTVPTPAMLSTAKAHLADGVKQGRKFVRRQFLQQLASIPGPPVTFVNEVNKETPSLSFTYIQDYVLGEGVSRDDADAVKMGCKKCRPDMGGNRGCEYTTKCDCLEFAAPDESRCKDDEQKGQFAAWISGEADSEGLPKRFPYKKDHVNNLFVLDTFYLDSRNAIYECNELCRCGSGCKNRLVQKGRKVPLEIFKTRGRGFGLRCPIDLKRGQYIDRYLGELITDGEADAREESGDFNKASYMFWLDKFAGDEDDPAELHKSDCFVADGEKMGGPTRFINHSCDPNCRLFTVSYNRFDRRIYDLAFFALENIPAGTELTFDYMDPEEGEAGQAANEDMEEGGVAVDCLCGASNCRGKLWM</sequence>
<dbReference type="InterPro" id="IPR046341">
    <property type="entry name" value="SET_dom_sf"/>
</dbReference>
<name>A0A9P8G889_AURME</name>
<dbReference type="Gene3D" id="2.170.270.10">
    <property type="entry name" value="SET domain"/>
    <property type="match status" value="1"/>
</dbReference>
<evidence type="ECO:0000259" key="9">
    <source>
        <dbReference type="PROSITE" id="PS50280"/>
    </source>
</evidence>